<dbReference type="RefSeq" id="WP_009182493.1">
    <property type="nucleotide sequence ID" value="NZ_CM001368.1"/>
</dbReference>
<sequence>METFEVHTTRREELVRVTGALQELVDAKGWREGALVVYCPHTTAALTVNEDADPDVAADLVAALSRLLPREAGYKHVEGNSDAHVKTTLVGPSLTLIVSGGRIQLGTWQGVFLCEWDGPRNRKIWAQWLGQ</sequence>
<dbReference type="AlphaFoldDB" id="G7Q8Q6"/>
<dbReference type="STRING" id="694327.DFW101_3143"/>
<dbReference type="NCBIfam" id="TIGR00149">
    <property type="entry name" value="TIGR00149_YjbQ"/>
    <property type="match status" value="1"/>
</dbReference>
<protein>
    <recommendedName>
        <fullName evidence="4">Secondary thiamine-phosphate synthase enzyme</fullName>
    </recommendedName>
</protein>
<dbReference type="Proteomes" id="UP000004662">
    <property type="component" value="Chromosome"/>
</dbReference>
<dbReference type="HOGENOM" id="CLU_096980_1_1_7"/>
<evidence type="ECO:0008006" key="4">
    <source>
        <dbReference type="Google" id="ProtNLM"/>
    </source>
</evidence>
<dbReference type="InterPro" id="IPR001602">
    <property type="entry name" value="UPF0047_YjbQ-like"/>
</dbReference>
<gene>
    <name evidence="2" type="ORF">DFW101_3143</name>
</gene>
<dbReference type="PANTHER" id="PTHR30615:SF8">
    <property type="entry name" value="UPF0047 PROTEIN C4A8.02C"/>
    <property type="match status" value="1"/>
</dbReference>
<dbReference type="PROSITE" id="PS01314">
    <property type="entry name" value="UPF0047"/>
    <property type="match status" value="1"/>
</dbReference>
<keyword evidence="3" id="KW-1185">Reference proteome</keyword>
<dbReference type="PIRSF" id="PIRSF004681">
    <property type="entry name" value="UCP004681"/>
    <property type="match status" value="1"/>
</dbReference>
<proteinExistence type="inferred from homology"/>
<dbReference type="InterPro" id="IPR035917">
    <property type="entry name" value="YjbQ-like_sf"/>
</dbReference>
<dbReference type="EMBL" id="CM001368">
    <property type="protein sequence ID" value="EHJ49143.1"/>
    <property type="molecule type" value="Genomic_DNA"/>
</dbReference>
<dbReference type="OrthoDB" id="9801725at2"/>
<evidence type="ECO:0000313" key="3">
    <source>
        <dbReference type="Proteomes" id="UP000004662"/>
    </source>
</evidence>
<dbReference type="Pfam" id="PF01894">
    <property type="entry name" value="YjbQ"/>
    <property type="match status" value="1"/>
</dbReference>
<organism evidence="2 3">
    <name type="scientific">Solidesulfovibrio carbinoliphilus subsp. oakridgensis</name>
    <dbReference type="NCBI Taxonomy" id="694327"/>
    <lineage>
        <taxon>Bacteria</taxon>
        <taxon>Pseudomonadati</taxon>
        <taxon>Thermodesulfobacteriota</taxon>
        <taxon>Desulfovibrionia</taxon>
        <taxon>Desulfovibrionales</taxon>
        <taxon>Desulfovibrionaceae</taxon>
        <taxon>Solidesulfovibrio</taxon>
    </lineage>
</organism>
<evidence type="ECO:0000256" key="1">
    <source>
        <dbReference type="ARBA" id="ARBA00005534"/>
    </source>
</evidence>
<dbReference type="Gene3D" id="2.60.120.460">
    <property type="entry name" value="YjbQ-like"/>
    <property type="match status" value="1"/>
</dbReference>
<dbReference type="eggNOG" id="COG0432">
    <property type="taxonomic scope" value="Bacteria"/>
</dbReference>
<dbReference type="PANTHER" id="PTHR30615">
    <property type="entry name" value="UNCHARACTERIZED PROTEIN YJBQ-RELATED"/>
    <property type="match status" value="1"/>
</dbReference>
<evidence type="ECO:0000313" key="2">
    <source>
        <dbReference type="EMBL" id="EHJ49143.1"/>
    </source>
</evidence>
<dbReference type="SUPFAM" id="SSF111038">
    <property type="entry name" value="YjbQ-like"/>
    <property type="match status" value="1"/>
</dbReference>
<comment type="similarity">
    <text evidence="1">Belongs to the UPF0047 family.</text>
</comment>
<accession>G7Q8Q6</accession>
<name>G7Q8Q6_9BACT</name>
<reference evidence="3" key="1">
    <citation type="journal article" date="2015" name="Genome Announc.">
        <title>High-Quality Draft Genome Sequence of Desulfovibrio carbinoliphilus FW-101-2B, an Organic Acid-Oxidizing Sulfate-Reducing Bacterium Isolated from Uranium(VI)-Contaminated Groundwater.</title>
        <authorList>
            <person name="Ramsay B.D."/>
            <person name="Hwang C."/>
            <person name="Woo H.L."/>
            <person name="Carroll S.L."/>
            <person name="Lucas S."/>
            <person name="Han J."/>
            <person name="Lapidus A.L."/>
            <person name="Cheng J.F."/>
            <person name="Goodwin L.A."/>
            <person name="Pitluck S."/>
            <person name="Peters L."/>
            <person name="Chertkov O."/>
            <person name="Held B."/>
            <person name="Detter J.C."/>
            <person name="Han C.S."/>
            <person name="Tapia R."/>
            <person name="Land M.L."/>
            <person name="Hauser L.J."/>
            <person name="Kyrpides N.C."/>
            <person name="Ivanova N.N."/>
            <person name="Mikhailova N."/>
            <person name="Pagani I."/>
            <person name="Woyke T."/>
            <person name="Arkin A.P."/>
            <person name="Dehal P."/>
            <person name="Chivian D."/>
            <person name="Criddle C.S."/>
            <person name="Wu W."/>
            <person name="Chakraborty R."/>
            <person name="Hazen T.C."/>
            <person name="Fields M.W."/>
        </authorList>
    </citation>
    <scope>NUCLEOTIDE SEQUENCE [LARGE SCALE GENOMIC DNA]</scope>
    <source>
        <strain evidence="3">FW-101-2B</strain>
    </source>
</reference>